<comment type="caution">
    <text evidence="2">The sequence shown here is derived from an EMBL/GenBank/DDBJ whole genome shotgun (WGS) entry which is preliminary data.</text>
</comment>
<dbReference type="SUPFAM" id="SSF140860">
    <property type="entry name" value="Pseudo ankyrin repeat-like"/>
    <property type="match status" value="1"/>
</dbReference>
<dbReference type="InterPro" id="IPR002110">
    <property type="entry name" value="Ankyrin_rpt"/>
</dbReference>
<dbReference type="Proteomes" id="UP001527925">
    <property type="component" value="Unassembled WGS sequence"/>
</dbReference>
<dbReference type="Gene3D" id="1.25.40.20">
    <property type="entry name" value="Ankyrin repeat-containing domain"/>
    <property type="match status" value="1"/>
</dbReference>
<gene>
    <name evidence="2" type="ORF">HK105_201233</name>
</gene>
<reference evidence="2 3" key="1">
    <citation type="submission" date="2023-09" db="EMBL/GenBank/DDBJ databases">
        <title>Pangenome analysis of Batrachochytrium dendrobatidis and related Chytrids.</title>
        <authorList>
            <person name="Yacoub M.N."/>
            <person name="Stajich J.E."/>
            <person name="James T.Y."/>
        </authorList>
    </citation>
    <scope>NUCLEOTIDE SEQUENCE [LARGE SCALE GENOMIC DNA]</scope>
    <source>
        <strain evidence="2 3">JEL0888</strain>
    </source>
</reference>
<dbReference type="EMBL" id="JADGIZ020000004">
    <property type="protein sequence ID" value="KAL2918963.1"/>
    <property type="molecule type" value="Genomic_DNA"/>
</dbReference>
<evidence type="ECO:0000313" key="3">
    <source>
        <dbReference type="Proteomes" id="UP001527925"/>
    </source>
</evidence>
<dbReference type="InterPro" id="IPR052050">
    <property type="entry name" value="SecEffector_AnkRepeat"/>
</dbReference>
<feature type="region of interest" description="Disordered" evidence="1">
    <location>
        <begin position="285"/>
        <end position="374"/>
    </location>
</feature>
<keyword evidence="3" id="KW-1185">Reference proteome</keyword>
<name>A0ABR4NHF4_9FUNG</name>
<feature type="region of interest" description="Disordered" evidence="1">
    <location>
        <begin position="168"/>
        <end position="189"/>
    </location>
</feature>
<dbReference type="PANTHER" id="PTHR46586:SF3">
    <property type="entry name" value="ANKYRIN REPEAT-CONTAINING PROTEIN"/>
    <property type="match status" value="1"/>
</dbReference>
<evidence type="ECO:0000256" key="1">
    <source>
        <dbReference type="SAM" id="MobiDB-lite"/>
    </source>
</evidence>
<dbReference type="Pfam" id="PF13637">
    <property type="entry name" value="Ank_4"/>
    <property type="match status" value="1"/>
</dbReference>
<organism evidence="2 3">
    <name type="scientific">Polyrhizophydium stewartii</name>
    <dbReference type="NCBI Taxonomy" id="2732419"/>
    <lineage>
        <taxon>Eukaryota</taxon>
        <taxon>Fungi</taxon>
        <taxon>Fungi incertae sedis</taxon>
        <taxon>Chytridiomycota</taxon>
        <taxon>Chytridiomycota incertae sedis</taxon>
        <taxon>Chytridiomycetes</taxon>
        <taxon>Rhizophydiales</taxon>
        <taxon>Rhizophydiales incertae sedis</taxon>
        <taxon>Polyrhizophydium</taxon>
    </lineage>
</organism>
<accession>A0ABR4NHF4</accession>
<feature type="compositionally biased region" description="Polar residues" evidence="1">
    <location>
        <begin position="286"/>
        <end position="299"/>
    </location>
</feature>
<evidence type="ECO:0000313" key="2">
    <source>
        <dbReference type="EMBL" id="KAL2918963.1"/>
    </source>
</evidence>
<protein>
    <recommendedName>
        <fullName evidence="4">Ankyrin repeat protein</fullName>
    </recommendedName>
</protein>
<dbReference type="InterPro" id="IPR036770">
    <property type="entry name" value="Ankyrin_rpt-contain_sf"/>
</dbReference>
<evidence type="ECO:0008006" key="4">
    <source>
        <dbReference type="Google" id="ProtNLM"/>
    </source>
</evidence>
<sequence>MDWGAFQGALSTALGHALASVADNLDSVTKRLSSVEHQLQTLHTRIDALGETKPAHIAPVDVKPDGAFSDAVLERLDALAKAVEAATARTQRVEAALVDGRGGGGGGGGGARGGDAVAGRLDVVQTNAVLGKLDAVANSLDRLRADSAGPSIDALRLAVDSLATRINGSNSGGGGGNSSGDSQAARPDFSEVTEHIKSLQMSLGIVIRHAEMSTLKEIQIVAQLGDISKDLEMHAYETVSGAATLRSLIGGISAQLVALKENSTAGTAATAGATVAAPLAGRPLSRQASVRSDSDQQTGYEPPAATPRYGDKQARRALSPAPPTQRGRNASVPPLKHAAPKRATSPRPLPAKRARAETPVSQAAPIKPGASAGTSDFTHVSKFLADPKRKLSRSEFVELWREVFSKEWPGDLGLLPVDYFRNHACFEPFWMIRSREMYMRVRGLGHAFLEEGLIHAAIRNFWPALLNFQQPKVLAAHAARCGTVRMFIELVDKRRLIELDDEHARLAASYGHLALLKWLSAHMRGRSWLPSVLDFAAKYGHLDCVKWLSESRQDGCTTEAMEGAAENGHLSVVEWLHTNRREGCTENAIWRALANGYMRVALFLDRNRKEAKIADAALRAARTGNMQVLVLLRGGVPETLTDAVADEAALLGNTHVLDWLVANTSARCTAKGVTAAARCGQLRVLAWYRDRQNADFCVHPMSRADNKDASEAIAWFADLPAGIGISEVMNKALGERRSAALLWLLCHIPQGDWPKEIEDRVRVLMSG</sequence>
<proteinExistence type="predicted"/>
<dbReference type="PANTHER" id="PTHR46586">
    <property type="entry name" value="ANKYRIN REPEAT-CONTAINING PROTEIN"/>
    <property type="match status" value="1"/>
</dbReference>